<evidence type="ECO:0000256" key="1">
    <source>
        <dbReference type="SAM" id="SignalP"/>
    </source>
</evidence>
<organism evidence="2 3">
    <name type="scientific">Gemmobacter lanyuensis</name>
    <dbReference type="NCBI Taxonomy" id="1054497"/>
    <lineage>
        <taxon>Bacteria</taxon>
        <taxon>Pseudomonadati</taxon>
        <taxon>Pseudomonadota</taxon>
        <taxon>Alphaproteobacteria</taxon>
        <taxon>Rhodobacterales</taxon>
        <taxon>Paracoccaceae</taxon>
        <taxon>Gemmobacter</taxon>
    </lineage>
</organism>
<comment type="caution">
    <text evidence="2">The sequence shown here is derived from an EMBL/GenBank/DDBJ whole genome shotgun (WGS) entry which is preliminary data.</text>
</comment>
<protein>
    <recommendedName>
        <fullName evidence="4">DUF2946 domain-containing protein</fullName>
    </recommendedName>
</protein>
<keyword evidence="3" id="KW-1185">Reference proteome</keyword>
<feature type="chain" id="PRO_5037962393" description="DUF2946 domain-containing protein" evidence="1">
    <location>
        <begin position="28"/>
        <end position="158"/>
    </location>
</feature>
<dbReference type="EMBL" id="BMYQ01000014">
    <property type="protein sequence ID" value="GGW42066.1"/>
    <property type="molecule type" value="Genomic_DNA"/>
</dbReference>
<sequence>MDCRLAPILILLLSIALAVSGAFQAQAALRSATLTDMVICAEGGPTHILLDMNGNPAEPGQDCCSCMGCHPVAAQHVPPTVSLSLADADVVQFDLRPEIWRVIPSRNQRPQPRGPPCRSNLHQDIPLAYGGKSPTLEFRQESFALQMPFHGQNPEVFP</sequence>
<reference evidence="2" key="1">
    <citation type="journal article" date="2014" name="Int. J. Syst. Evol. Microbiol.">
        <title>Complete genome sequence of Corynebacterium casei LMG S-19264T (=DSM 44701T), isolated from a smear-ripened cheese.</title>
        <authorList>
            <consortium name="US DOE Joint Genome Institute (JGI-PGF)"/>
            <person name="Walter F."/>
            <person name="Albersmeier A."/>
            <person name="Kalinowski J."/>
            <person name="Ruckert C."/>
        </authorList>
    </citation>
    <scope>NUCLEOTIDE SEQUENCE</scope>
    <source>
        <strain evidence="2">KCTC 23714</strain>
    </source>
</reference>
<dbReference type="AlphaFoldDB" id="A0A918J1D7"/>
<evidence type="ECO:0000313" key="3">
    <source>
        <dbReference type="Proteomes" id="UP000628984"/>
    </source>
</evidence>
<dbReference type="Proteomes" id="UP000628984">
    <property type="component" value="Unassembled WGS sequence"/>
</dbReference>
<dbReference type="RefSeq" id="WP_189634980.1">
    <property type="nucleotide sequence ID" value="NZ_BMYQ01000014.1"/>
</dbReference>
<reference evidence="2" key="2">
    <citation type="submission" date="2020-09" db="EMBL/GenBank/DDBJ databases">
        <authorList>
            <person name="Sun Q."/>
            <person name="Kim S."/>
        </authorList>
    </citation>
    <scope>NUCLEOTIDE SEQUENCE</scope>
    <source>
        <strain evidence="2">KCTC 23714</strain>
    </source>
</reference>
<evidence type="ECO:0008006" key="4">
    <source>
        <dbReference type="Google" id="ProtNLM"/>
    </source>
</evidence>
<accession>A0A918J1D7</accession>
<gene>
    <name evidence="2" type="ORF">GCM10011452_32950</name>
</gene>
<feature type="signal peptide" evidence="1">
    <location>
        <begin position="1"/>
        <end position="27"/>
    </location>
</feature>
<name>A0A918J1D7_9RHOB</name>
<evidence type="ECO:0000313" key="2">
    <source>
        <dbReference type="EMBL" id="GGW42066.1"/>
    </source>
</evidence>
<proteinExistence type="predicted"/>
<keyword evidence="1" id="KW-0732">Signal</keyword>